<dbReference type="Proteomes" id="UP000499080">
    <property type="component" value="Unassembled WGS sequence"/>
</dbReference>
<evidence type="ECO:0000259" key="3">
    <source>
        <dbReference type="Pfam" id="PF05199"/>
    </source>
</evidence>
<accession>A0A4Y2M827</accession>
<evidence type="ECO:0000313" key="5">
    <source>
        <dbReference type="Proteomes" id="UP000499080"/>
    </source>
</evidence>
<organism evidence="4 5">
    <name type="scientific">Araneus ventricosus</name>
    <name type="common">Orbweaver spider</name>
    <name type="synonym">Epeira ventricosa</name>
    <dbReference type="NCBI Taxonomy" id="182803"/>
    <lineage>
        <taxon>Eukaryota</taxon>
        <taxon>Metazoa</taxon>
        <taxon>Ecdysozoa</taxon>
        <taxon>Arthropoda</taxon>
        <taxon>Chelicerata</taxon>
        <taxon>Arachnida</taxon>
        <taxon>Araneae</taxon>
        <taxon>Araneomorphae</taxon>
        <taxon>Entelegynae</taxon>
        <taxon>Araneoidea</taxon>
        <taxon>Araneidae</taxon>
        <taxon>Araneus</taxon>
    </lineage>
</organism>
<comment type="similarity">
    <text evidence="1">Belongs to the GMC oxidoreductase family.</text>
</comment>
<dbReference type="PANTHER" id="PTHR11552:SF227">
    <property type="entry name" value="GLUCOSE DEHYDROGENASE [FAD, QUINONE]-LIKE PROTEIN"/>
    <property type="match status" value="1"/>
</dbReference>
<proteinExistence type="inferred from homology"/>
<dbReference type="Gene3D" id="3.50.50.60">
    <property type="entry name" value="FAD/NAD(P)-binding domain"/>
    <property type="match status" value="1"/>
</dbReference>
<dbReference type="InterPro" id="IPR012132">
    <property type="entry name" value="GMC_OxRdtase"/>
</dbReference>
<feature type="region of interest" description="Disordered" evidence="2">
    <location>
        <begin position="33"/>
        <end position="55"/>
    </location>
</feature>
<feature type="compositionally biased region" description="Basic and acidic residues" evidence="2">
    <location>
        <begin position="33"/>
        <end position="42"/>
    </location>
</feature>
<gene>
    <name evidence="4" type="ORF">AVEN_154339_1</name>
</gene>
<dbReference type="InterPro" id="IPR036188">
    <property type="entry name" value="FAD/NAD-bd_sf"/>
</dbReference>
<comment type="caution">
    <text evidence="4">The sequence shown here is derived from an EMBL/GenBank/DDBJ whole genome shotgun (WGS) entry which is preliminary data.</text>
</comment>
<dbReference type="PANTHER" id="PTHR11552">
    <property type="entry name" value="GLUCOSE-METHANOL-CHOLINE GMC OXIDOREDUCTASE"/>
    <property type="match status" value="1"/>
</dbReference>
<dbReference type="Pfam" id="PF05199">
    <property type="entry name" value="GMC_oxred_C"/>
    <property type="match status" value="1"/>
</dbReference>
<dbReference type="OrthoDB" id="269227at2759"/>
<feature type="domain" description="Glucose-methanol-choline oxidoreductase C-terminal" evidence="3">
    <location>
        <begin position="73"/>
        <end position="107"/>
    </location>
</feature>
<keyword evidence="5" id="KW-1185">Reference proteome</keyword>
<dbReference type="EMBL" id="BGPR01006783">
    <property type="protein sequence ID" value="GBN21817.1"/>
    <property type="molecule type" value="Genomic_DNA"/>
</dbReference>
<dbReference type="SUPFAM" id="SSF51905">
    <property type="entry name" value="FAD/NAD(P)-binding domain"/>
    <property type="match status" value="1"/>
</dbReference>
<dbReference type="GO" id="GO:0016614">
    <property type="term" value="F:oxidoreductase activity, acting on CH-OH group of donors"/>
    <property type="evidence" value="ECO:0007669"/>
    <property type="project" value="InterPro"/>
</dbReference>
<dbReference type="InterPro" id="IPR007867">
    <property type="entry name" value="GMC_OxRtase_C"/>
</dbReference>
<reference evidence="4 5" key="1">
    <citation type="journal article" date="2019" name="Sci. Rep.">
        <title>Orb-weaving spider Araneus ventricosus genome elucidates the spidroin gene catalogue.</title>
        <authorList>
            <person name="Kono N."/>
            <person name="Nakamura H."/>
            <person name="Ohtoshi R."/>
            <person name="Moran D.A.P."/>
            <person name="Shinohara A."/>
            <person name="Yoshida Y."/>
            <person name="Fujiwara M."/>
            <person name="Mori M."/>
            <person name="Tomita M."/>
            <person name="Arakawa K."/>
        </authorList>
    </citation>
    <scope>NUCLEOTIDE SEQUENCE [LARGE SCALE GENOMIC DNA]</scope>
</reference>
<evidence type="ECO:0000313" key="4">
    <source>
        <dbReference type="EMBL" id="GBN21817.1"/>
    </source>
</evidence>
<dbReference type="AlphaFoldDB" id="A0A4Y2M827"/>
<protein>
    <recommendedName>
        <fullName evidence="3">Glucose-methanol-choline oxidoreductase C-terminal domain-containing protein</fullName>
    </recommendedName>
</protein>
<evidence type="ECO:0000256" key="2">
    <source>
        <dbReference type="SAM" id="MobiDB-lite"/>
    </source>
</evidence>
<evidence type="ECO:0000256" key="1">
    <source>
        <dbReference type="ARBA" id="ARBA00010790"/>
    </source>
</evidence>
<dbReference type="GO" id="GO:0050660">
    <property type="term" value="F:flavin adenine dinucleotide binding"/>
    <property type="evidence" value="ECO:0007669"/>
    <property type="project" value="InterPro"/>
</dbReference>
<sequence length="123" mass="13831">MERLRKLLADVETDEYSDLDFEHNGPVLEENFSDHERFSEHDTESEEDGVSGNEEMYNSEWFSSKDGVQSRKAKFRVKGIEGLRVVDASVMPIVPSGNTNIPTIMVAEKASDIIKESISCTSD</sequence>
<name>A0A4Y2M827_ARAVE</name>